<evidence type="ECO:0000313" key="1">
    <source>
        <dbReference type="EMBL" id="KAI3758258.1"/>
    </source>
</evidence>
<evidence type="ECO:0000313" key="2">
    <source>
        <dbReference type="Proteomes" id="UP001055879"/>
    </source>
</evidence>
<comment type="caution">
    <text evidence="1">The sequence shown here is derived from an EMBL/GenBank/DDBJ whole genome shotgun (WGS) entry which is preliminary data.</text>
</comment>
<accession>A0ACB9EGV1</accession>
<dbReference type="EMBL" id="CM042048">
    <property type="protein sequence ID" value="KAI3758258.1"/>
    <property type="molecule type" value="Genomic_DNA"/>
</dbReference>
<sequence length="149" mass="16886">MVKEKFKVKLQLYQHLVGGLLKLTVLNLILSPPVVDTVSKVRAWMRLLDLGLSQEHPPPPPSPVATVRLLKLSQVQISLLKLKLSSSKKRRGNHLQKVKLKTRVQNLISHTQKSALREVYKNRSTCLLICIQRNQSHLQMSNQASGTTR</sequence>
<gene>
    <name evidence="1" type="ORF">L6452_05814</name>
</gene>
<keyword evidence="2" id="KW-1185">Reference proteome</keyword>
<dbReference type="Proteomes" id="UP001055879">
    <property type="component" value="Linkage Group LG02"/>
</dbReference>
<proteinExistence type="predicted"/>
<protein>
    <submittedName>
        <fullName evidence="1">Uncharacterized protein</fullName>
    </submittedName>
</protein>
<organism evidence="1 2">
    <name type="scientific">Arctium lappa</name>
    <name type="common">Greater burdock</name>
    <name type="synonym">Lappa major</name>
    <dbReference type="NCBI Taxonomy" id="4217"/>
    <lineage>
        <taxon>Eukaryota</taxon>
        <taxon>Viridiplantae</taxon>
        <taxon>Streptophyta</taxon>
        <taxon>Embryophyta</taxon>
        <taxon>Tracheophyta</taxon>
        <taxon>Spermatophyta</taxon>
        <taxon>Magnoliopsida</taxon>
        <taxon>eudicotyledons</taxon>
        <taxon>Gunneridae</taxon>
        <taxon>Pentapetalae</taxon>
        <taxon>asterids</taxon>
        <taxon>campanulids</taxon>
        <taxon>Asterales</taxon>
        <taxon>Asteraceae</taxon>
        <taxon>Carduoideae</taxon>
        <taxon>Cardueae</taxon>
        <taxon>Arctiinae</taxon>
        <taxon>Arctium</taxon>
    </lineage>
</organism>
<name>A0ACB9EGV1_ARCLA</name>
<reference evidence="2" key="1">
    <citation type="journal article" date="2022" name="Mol. Ecol. Resour.">
        <title>The genomes of chicory, endive, great burdock and yacon provide insights into Asteraceae palaeo-polyploidization history and plant inulin production.</title>
        <authorList>
            <person name="Fan W."/>
            <person name="Wang S."/>
            <person name="Wang H."/>
            <person name="Wang A."/>
            <person name="Jiang F."/>
            <person name="Liu H."/>
            <person name="Zhao H."/>
            <person name="Xu D."/>
            <person name="Zhang Y."/>
        </authorList>
    </citation>
    <scope>NUCLEOTIDE SEQUENCE [LARGE SCALE GENOMIC DNA]</scope>
    <source>
        <strain evidence="2">cv. Niubang</strain>
    </source>
</reference>
<reference evidence="1 2" key="2">
    <citation type="journal article" date="2022" name="Mol. Ecol. Resour.">
        <title>The genomes of chicory, endive, great burdock and yacon provide insights into Asteraceae paleo-polyploidization history and plant inulin production.</title>
        <authorList>
            <person name="Fan W."/>
            <person name="Wang S."/>
            <person name="Wang H."/>
            <person name="Wang A."/>
            <person name="Jiang F."/>
            <person name="Liu H."/>
            <person name="Zhao H."/>
            <person name="Xu D."/>
            <person name="Zhang Y."/>
        </authorList>
    </citation>
    <scope>NUCLEOTIDE SEQUENCE [LARGE SCALE GENOMIC DNA]</scope>
    <source>
        <strain evidence="2">cv. Niubang</strain>
    </source>
</reference>